<feature type="non-terminal residue" evidence="2">
    <location>
        <position position="180"/>
    </location>
</feature>
<evidence type="ECO:0000256" key="1">
    <source>
        <dbReference type="SAM" id="Coils"/>
    </source>
</evidence>
<gene>
    <name evidence="2" type="ORF">K7432_016478</name>
</gene>
<dbReference type="Proteomes" id="UP001479436">
    <property type="component" value="Unassembled WGS sequence"/>
</dbReference>
<sequence length="180" mass="20444">MSLTSIDPKAVQPPSLFLSLSDLKNPEKSGLHRDDLSFDRHEDVTNKVPYDFFPVKPNQFYHEADHTDPNQYLHDLDDDSYELKEAEEELLSAQKTVQAQHNLITVTSAQLVSKEQEFATAQHEWRRKLIQAQADIAAKDVQIKELERQLADAYAQLAMATGKSMMQILRSSESLAHSPP</sequence>
<accession>A0ABR2WEN7</accession>
<dbReference type="EMBL" id="JASJQH010002743">
    <property type="protein sequence ID" value="KAK9759962.1"/>
    <property type="molecule type" value="Genomic_DNA"/>
</dbReference>
<evidence type="ECO:0000313" key="2">
    <source>
        <dbReference type="EMBL" id="KAK9759962.1"/>
    </source>
</evidence>
<name>A0ABR2WEN7_9FUNG</name>
<protein>
    <submittedName>
        <fullName evidence="2">Uncharacterized protein</fullName>
    </submittedName>
</protein>
<feature type="coiled-coil region" evidence="1">
    <location>
        <begin position="76"/>
        <end position="103"/>
    </location>
</feature>
<evidence type="ECO:0000313" key="3">
    <source>
        <dbReference type="Proteomes" id="UP001479436"/>
    </source>
</evidence>
<organism evidence="2 3">
    <name type="scientific">Basidiobolus ranarum</name>
    <dbReference type="NCBI Taxonomy" id="34480"/>
    <lineage>
        <taxon>Eukaryota</taxon>
        <taxon>Fungi</taxon>
        <taxon>Fungi incertae sedis</taxon>
        <taxon>Zoopagomycota</taxon>
        <taxon>Entomophthoromycotina</taxon>
        <taxon>Basidiobolomycetes</taxon>
        <taxon>Basidiobolales</taxon>
        <taxon>Basidiobolaceae</taxon>
        <taxon>Basidiobolus</taxon>
    </lineage>
</organism>
<keyword evidence="3" id="KW-1185">Reference proteome</keyword>
<keyword evidence="1" id="KW-0175">Coiled coil</keyword>
<comment type="caution">
    <text evidence="2">The sequence shown here is derived from an EMBL/GenBank/DDBJ whole genome shotgun (WGS) entry which is preliminary data.</text>
</comment>
<proteinExistence type="predicted"/>
<feature type="coiled-coil region" evidence="1">
    <location>
        <begin position="129"/>
        <end position="163"/>
    </location>
</feature>
<reference evidence="2 3" key="1">
    <citation type="submission" date="2023-04" db="EMBL/GenBank/DDBJ databases">
        <title>Genome of Basidiobolus ranarum AG-B5.</title>
        <authorList>
            <person name="Stajich J.E."/>
            <person name="Carter-House D."/>
            <person name="Gryganskyi A."/>
        </authorList>
    </citation>
    <scope>NUCLEOTIDE SEQUENCE [LARGE SCALE GENOMIC DNA]</scope>
    <source>
        <strain evidence="2 3">AG-B5</strain>
    </source>
</reference>